<sequence length="261" mass="28507">MGLTQLPKPLLTLSRPGVSSAASYMVSSAALNPVVLNGRDHPLGKRTAPPMPVHNSHAQQATCRLSSEDGTHDAPTKHSVRRQPSRPARMSRTTHAACSSSARAVMCRVTGNPSHVLSDEMQEAPHPRPQQAGTARIVNDRPAQMPRRNVTIGLGWRVYHTVFHNDTISALEGSVRSTLTCLCPVGNMLPSWRRRLLSVEPAGPSRAALTKLCPCRASRWPRSSPQASDHRRFTKPAVCLNALIAAFMTRPGHGHAPRRRY</sequence>
<reference evidence="3" key="1">
    <citation type="submission" date="2019-01" db="EMBL/GenBank/DDBJ databases">
        <title>Draft genome sequences of three monokaryotic isolates of the white-rot basidiomycete fungus Dichomitus squalens.</title>
        <authorList>
            <consortium name="DOE Joint Genome Institute"/>
            <person name="Lopez S.C."/>
            <person name="Andreopoulos B."/>
            <person name="Pangilinan J."/>
            <person name="Lipzen A."/>
            <person name="Riley R."/>
            <person name="Ahrendt S."/>
            <person name="Ng V."/>
            <person name="Barry K."/>
            <person name="Daum C."/>
            <person name="Grigoriev I.V."/>
            <person name="Hilden K.S."/>
            <person name="Makela M.R."/>
            <person name="de Vries R.P."/>
        </authorList>
    </citation>
    <scope>NUCLEOTIDE SEQUENCE [LARGE SCALE GENOMIC DNA]</scope>
    <source>
        <strain evidence="3">OM18370.1</strain>
    </source>
</reference>
<name>A0A4Q9M6V6_9APHY</name>
<feature type="compositionally biased region" description="Polar residues" evidence="1">
    <location>
        <begin position="56"/>
        <end position="65"/>
    </location>
</feature>
<dbReference type="EMBL" id="ML143559">
    <property type="protein sequence ID" value="TBU22067.1"/>
    <property type="molecule type" value="Genomic_DNA"/>
</dbReference>
<feature type="region of interest" description="Disordered" evidence="1">
    <location>
        <begin position="37"/>
        <end position="97"/>
    </location>
</feature>
<evidence type="ECO:0000313" key="3">
    <source>
        <dbReference type="EMBL" id="TBU22067.1"/>
    </source>
</evidence>
<dbReference type="EMBL" id="ML143625">
    <property type="protein sequence ID" value="TBU21316.1"/>
    <property type="molecule type" value="Genomic_DNA"/>
</dbReference>
<dbReference type="AlphaFoldDB" id="A0A4Q9M6V6"/>
<accession>A0A4Q9M6V6</accession>
<evidence type="ECO:0000256" key="1">
    <source>
        <dbReference type="SAM" id="MobiDB-lite"/>
    </source>
</evidence>
<evidence type="ECO:0000313" key="2">
    <source>
        <dbReference type="EMBL" id="TBU21316.1"/>
    </source>
</evidence>
<protein>
    <submittedName>
        <fullName evidence="3">Uncharacterized protein</fullName>
    </submittedName>
</protein>
<feature type="compositionally biased region" description="Basic and acidic residues" evidence="1">
    <location>
        <begin position="66"/>
        <end position="76"/>
    </location>
</feature>
<organism evidence="3">
    <name type="scientific">Dichomitus squalens</name>
    <dbReference type="NCBI Taxonomy" id="114155"/>
    <lineage>
        <taxon>Eukaryota</taxon>
        <taxon>Fungi</taxon>
        <taxon>Dikarya</taxon>
        <taxon>Basidiomycota</taxon>
        <taxon>Agaricomycotina</taxon>
        <taxon>Agaricomycetes</taxon>
        <taxon>Polyporales</taxon>
        <taxon>Polyporaceae</taxon>
        <taxon>Dichomitus</taxon>
    </lineage>
</organism>
<proteinExistence type="predicted"/>
<gene>
    <name evidence="3" type="ORF">BD311DRAFT_168184</name>
    <name evidence="2" type="ORF">BD311DRAFT_251009</name>
</gene>
<dbReference type="Proteomes" id="UP000292957">
    <property type="component" value="Unassembled WGS sequence"/>
</dbReference>